<evidence type="ECO:0000256" key="1">
    <source>
        <dbReference type="SAM" id="Phobius"/>
    </source>
</evidence>
<proteinExistence type="predicted"/>
<dbReference type="RefSeq" id="WP_143197422.1">
    <property type="nucleotide sequence ID" value="NZ_FSRA01000001.1"/>
</dbReference>
<dbReference type="AlphaFoldDB" id="A0A1N6FS09"/>
<keyword evidence="1" id="KW-0812">Transmembrane</keyword>
<feature type="transmembrane region" description="Helical" evidence="1">
    <location>
        <begin position="180"/>
        <end position="201"/>
    </location>
</feature>
<feature type="transmembrane region" description="Helical" evidence="1">
    <location>
        <begin position="43"/>
        <end position="64"/>
    </location>
</feature>
<reference evidence="2 3" key="1">
    <citation type="submission" date="2016-11" db="EMBL/GenBank/DDBJ databases">
        <authorList>
            <person name="Jaros S."/>
            <person name="Januszkiewicz K."/>
            <person name="Wedrychowicz H."/>
        </authorList>
    </citation>
    <scope>NUCLEOTIDE SEQUENCE [LARGE SCALE GENOMIC DNA]</scope>
    <source>
        <strain evidence="2 3">DSM 24787</strain>
    </source>
</reference>
<keyword evidence="1" id="KW-0472">Membrane</keyword>
<evidence type="ECO:0000313" key="2">
    <source>
        <dbReference type="EMBL" id="SIN98075.1"/>
    </source>
</evidence>
<evidence type="ECO:0000313" key="3">
    <source>
        <dbReference type="Proteomes" id="UP000185003"/>
    </source>
</evidence>
<name>A0A1N6FS09_9BACT</name>
<keyword evidence="3" id="KW-1185">Reference proteome</keyword>
<protein>
    <submittedName>
        <fullName evidence="2">Uncharacterized protein</fullName>
    </submittedName>
</protein>
<keyword evidence="1" id="KW-1133">Transmembrane helix</keyword>
<accession>A0A1N6FS09</accession>
<feature type="transmembrane region" description="Helical" evidence="1">
    <location>
        <begin position="70"/>
        <end position="87"/>
    </location>
</feature>
<gene>
    <name evidence="2" type="ORF">SAMN04488055_2381</name>
</gene>
<dbReference type="EMBL" id="FSRA01000001">
    <property type="protein sequence ID" value="SIN98075.1"/>
    <property type="molecule type" value="Genomic_DNA"/>
</dbReference>
<feature type="transmembrane region" description="Helical" evidence="1">
    <location>
        <begin position="120"/>
        <end position="138"/>
    </location>
</feature>
<feature type="transmembrane region" description="Helical" evidence="1">
    <location>
        <begin position="143"/>
        <end position="160"/>
    </location>
</feature>
<feature type="transmembrane region" description="Helical" evidence="1">
    <location>
        <begin position="94"/>
        <end position="114"/>
    </location>
</feature>
<organism evidence="2 3">
    <name type="scientific">Chitinophaga niabensis</name>
    <dbReference type="NCBI Taxonomy" id="536979"/>
    <lineage>
        <taxon>Bacteria</taxon>
        <taxon>Pseudomonadati</taxon>
        <taxon>Bacteroidota</taxon>
        <taxon>Chitinophagia</taxon>
        <taxon>Chitinophagales</taxon>
        <taxon>Chitinophagaceae</taxon>
        <taxon>Chitinophaga</taxon>
    </lineage>
</organism>
<sequence>MLTTIRSLRVLANKLYGNAERTVTAKLIQHTGNAIEQARIKMLFDFIFFYCILISPIFFTVLYVQDYTNLMVNGTFYAIFALCLFLMKKGVTVQVVGTIAALNTMIIPMLSSFANDLDVSPLYAIPWLMSCLLGYFVVNLRTALALGVVLFLYLVLVAFMKIQNIPVLLPATYSMMDKYLVTPFFMMVYLVLCLRVWGVYYRNITRLEHQRAMEEQQQFSALINQNLTKQFLLVKGLSRSGKSEYMEGNIELLDACFTEIEKQCDTAIHYLDGPKTEK</sequence>
<dbReference type="OrthoDB" id="645134at2"/>
<dbReference type="Proteomes" id="UP000185003">
    <property type="component" value="Unassembled WGS sequence"/>
</dbReference>